<dbReference type="RefSeq" id="NP_001402222.1">
    <property type="nucleotide sequence ID" value="NM_001415231.1"/>
</dbReference>
<reference evidence="1 2" key="3">
    <citation type="journal article" date="2009" name="BMC Genomics">
        <title>Identification of transcriptional signals in Encephalitozoon cuniculi widespread among Microsporidia phylum: support for accurate structural genome annotation.</title>
        <authorList>
            <person name="Peyretaillade E."/>
            <person name="Goncalves O."/>
            <person name="Terrat S."/>
            <person name="Dugat-Bony E."/>
            <person name="Wincker P."/>
            <person name="Cornman R.S."/>
            <person name="Evans J.D."/>
            <person name="Delbac F."/>
            <person name="Peyret P."/>
        </authorList>
    </citation>
    <scope>NUCLEOTIDE SEQUENCE [LARGE SCALE GENOMIC DNA]</scope>
    <source>
        <strain evidence="1 2">GB-M1</strain>
    </source>
</reference>
<gene>
    <name evidence="1" type="ordered locus">ECU01_1340</name>
</gene>
<accession>Q8SWI2</accession>
<protein>
    <submittedName>
        <fullName evidence="1">Uncharacterized protein</fullName>
    </submittedName>
</protein>
<dbReference type="KEGG" id="ecu:ECU01_1340"/>
<dbReference type="EMBL" id="AL391737">
    <property type="protein sequence ID" value="CAD25007.1"/>
    <property type="molecule type" value="Genomic_DNA"/>
</dbReference>
<evidence type="ECO:0000313" key="2">
    <source>
        <dbReference type="Proteomes" id="UP000000819"/>
    </source>
</evidence>
<dbReference type="AlphaFoldDB" id="Q8SWI2"/>
<evidence type="ECO:0000313" key="1">
    <source>
        <dbReference type="EMBL" id="CAD25007.1"/>
    </source>
</evidence>
<organism evidence="1 2">
    <name type="scientific">Encephalitozoon cuniculi (strain GB-M1)</name>
    <name type="common">Microsporidian parasite</name>
    <dbReference type="NCBI Taxonomy" id="284813"/>
    <lineage>
        <taxon>Eukaryota</taxon>
        <taxon>Fungi</taxon>
        <taxon>Fungi incertae sedis</taxon>
        <taxon>Microsporidia</taxon>
        <taxon>Unikaryonidae</taxon>
        <taxon>Encephalitozoon</taxon>
    </lineage>
</organism>
<reference evidence="1 2" key="2">
    <citation type="journal article" date="2001" name="Nature">
        <title>Genome sequence and gene compaction of the eukaryote parasite Encephalitozoon cuniculi.</title>
        <authorList>
            <person name="Katinka M.D."/>
            <person name="Duprat S."/>
            <person name="Cornillot E."/>
            <person name="Metenier G."/>
            <person name="Thomarat F."/>
            <person name="Prensier G."/>
            <person name="Barbe V."/>
            <person name="Peyretaillade E."/>
            <person name="Brottier P."/>
            <person name="Wincker P."/>
            <person name="Delbac F."/>
            <person name="El Alaoui H."/>
            <person name="Peyret P."/>
            <person name="Saurin W."/>
            <person name="Gouy M."/>
            <person name="Weissenbach J."/>
            <person name="Vivares C.P."/>
        </authorList>
    </citation>
    <scope>NUCLEOTIDE SEQUENCE [LARGE SCALE GENOMIC DNA]</scope>
    <source>
        <strain evidence="1 2">GB-M1</strain>
    </source>
</reference>
<proteinExistence type="predicted"/>
<dbReference type="Proteomes" id="UP000000819">
    <property type="component" value="Chromosome I"/>
</dbReference>
<keyword evidence="2" id="KW-1185">Reference proteome</keyword>
<dbReference type="InParanoid" id="Q8SWI2"/>
<dbReference type="HOGENOM" id="CLU_758696_0_0_1"/>
<dbReference type="OrthoDB" id="2194817at2759"/>
<name>Q8SWI2_ENCCU</name>
<dbReference type="VEuPathDB" id="MicrosporidiaDB:ECU01_1340"/>
<dbReference type="OMA" id="INIICGK"/>
<sequence length="364" mass="42508">MDFLKFFLNALVAHDSGNKVRTDTREHGGAYLGTSTNLNREILYEGFISIDSMVFISEMNQFSRELLEEFIRKTVFVAKELLFEDPSAFNRFNSCLEKSDYTEEKLRNALELRNQYFNSDKSMIGKELSMEKYKALISRTNGKLPRLHYEDKDEEYLRMMERLINSKHEDDGIHKAIRRETAEFYSDRAEIPKSLVLDSRISLSIGGSVFAPGILVDLIKKLNVPNISELINRMIPRLLAPSEELISRMHLKSFTEKKSLVVDFLYSCLERRDGPFKEKIDRAFEERTKILEIYLKGDPRAQQKLQVLDKLQEDEINKLIFVFRNVEEDGLVFRIDRPVVEAYISLLEDAQRPAKEALYNLFME</sequence>
<reference evidence="2" key="1">
    <citation type="journal article" date="2001" name="Genome Res.">
        <title>Sequence and analysis of chromosome I of the amitochondriate intracellular parasite Encephalitozoon cuniculi (Microspora).</title>
        <authorList>
            <person name="Peyret P."/>
            <person name="Katinka M.D."/>
            <person name="Duprat S."/>
            <person name="Duffieux F."/>
            <person name="Barbe V."/>
            <person name="Barbazanges M."/>
            <person name="Weissenbach J."/>
            <person name="Saurin W."/>
            <person name="Vivares C.P."/>
        </authorList>
    </citation>
    <scope>NUCLEOTIDE SEQUENCE [LARGE SCALE GENOMIC DNA]</scope>
    <source>
        <strain evidence="2">GB-M1</strain>
    </source>
</reference>
<dbReference type="GeneID" id="860313"/>